<dbReference type="SUPFAM" id="SSF46600">
    <property type="entry name" value="C-terminal UvrC-binding domain of UvrB"/>
    <property type="match status" value="1"/>
</dbReference>
<dbReference type="Gene3D" id="4.10.860.10">
    <property type="entry name" value="UVR domain"/>
    <property type="match status" value="1"/>
</dbReference>
<sequence>MNFDIGPIVEGWEFDPTDICARKITGVDGRPKIQVRLDLGLLQMEMEGRPDGQRPFDKESLLEYHQDKLDAHRSKHGSDAGFHLDREACAHLEQEGLQYYHRYVCLFRLEEYEGVERDTARNLSLFDFVHQYAADEEDRTHMEQYRPYVIMMNTRAKGAISINRKNYNAALQQIEAGIEQIRAFLQETGQVEEIESSNEIGFLRQWEEEVRRNRPLTLKQRLQQQLQEAIAREEFERAAEIRDQVRRLEQNNR</sequence>
<dbReference type="InterPro" id="IPR001943">
    <property type="entry name" value="UVR_dom"/>
</dbReference>
<feature type="coiled-coil region" evidence="1">
    <location>
        <begin position="219"/>
        <end position="251"/>
    </location>
</feature>
<proteinExistence type="predicted"/>
<feature type="domain" description="UVR" evidence="2">
    <location>
        <begin position="216"/>
        <end position="251"/>
    </location>
</feature>
<evidence type="ECO:0000256" key="1">
    <source>
        <dbReference type="SAM" id="Coils"/>
    </source>
</evidence>
<accession>A0A1F6C6T6</accession>
<protein>
    <recommendedName>
        <fullName evidence="2">UVR domain-containing protein</fullName>
    </recommendedName>
</protein>
<evidence type="ECO:0000313" key="3">
    <source>
        <dbReference type="EMBL" id="OGG44838.1"/>
    </source>
</evidence>
<evidence type="ECO:0000313" key="4">
    <source>
        <dbReference type="Proteomes" id="UP000178606"/>
    </source>
</evidence>
<dbReference type="EMBL" id="MFKF01000394">
    <property type="protein sequence ID" value="OGG44838.1"/>
    <property type="molecule type" value="Genomic_DNA"/>
</dbReference>
<organism evidence="3 4">
    <name type="scientific">Handelsmanbacteria sp. (strain RIFCSPLOWO2_12_FULL_64_10)</name>
    <dbReference type="NCBI Taxonomy" id="1817868"/>
    <lineage>
        <taxon>Bacteria</taxon>
        <taxon>Candidatus Handelsmaniibacteriota</taxon>
    </lineage>
</organism>
<dbReference type="AlphaFoldDB" id="A0A1F6C6T6"/>
<comment type="caution">
    <text evidence="3">The sequence shown here is derived from an EMBL/GenBank/DDBJ whole genome shotgun (WGS) entry which is preliminary data.</text>
</comment>
<keyword evidence="1" id="KW-0175">Coiled coil</keyword>
<dbReference type="Proteomes" id="UP000178606">
    <property type="component" value="Unassembled WGS sequence"/>
</dbReference>
<name>A0A1F6C6T6_HANXR</name>
<gene>
    <name evidence="3" type="ORF">A3F84_00465</name>
</gene>
<dbReference type="InterPro" id="IPR036876">
    <property type="entry name" value="UVR_dom_sf"/>
</dbReference>
<dbReference type="PROSITE" id="PS50151">
    <property type="entry name" value="UVR"/>
    <property type="match status" value="1"/>
</dbReference>
<reference evidence="3 4" key="1">
    <citation type="journal article" date="2016" name="Nat. Commun.">
        <title>Thousands of microbial genomes shed light on interconnected biogeochemical processes in an aquifer system.</title>
        <authorList>
            <person name="Anantharaman K."/>
            <person name="Brown C.T."/>
            <person name="Hug L.A."/>
            <person name="Sharon I."/>
            <person name="Castelle C.J."/>
            <person name="Probst A.J."/>
            <person name="Thomas B.C."/>
            <person name="Singh A."/>
            <person name="Wilkins M.J."/>
            <person name="Karaoz U."/>
            <person name="Brodie E.L."/>
            <person name="Williams K.H."/>
            <person name="Hubbard S.S."/>
            <person name="Banfield J.F."/>
        </authorList>
    </citation>
    <scope>NUCLEOTIDE SEQUENCE [LARGE SCALE GENOMIC DNA]</scope>
    <source>
        <strain evidence="4">RIFCSPLOWO2_12_FULL_64_10</strain>
    </source>
</reference>
<dbReference type="Pfam" id="PF02151">
    <property type="entry name" value="UVR"/>
    <property type="match status" value="1"/>
</dbReference>
<evidence type="ECO:0000259" key="2">
    <source>
        <dbReference type="PROSITE" id="PS50151"/>
    </source>
</evidence>